<evidence type="ECO:0000313" key="2">
    <source>
        <dbReference type="Proteomes" id="UP001501747"/>
    </source>
</evidence>
<sequence length="247" mass="26935">MLVIHRPAHDEDHSHPMRDDMRPHYPELVEAGDLSTALLQQSTEDGAALVFEADQHPHSARVLSARGVVEVDLACRERSFQLSLWSRGVNLARGDTADITEVVGICRAWEAGARLADLRAGWPLLSYTELAEAHERGDAVEVKWRMLLEDGDPHLRPLVEAALIEPRLRELFPFTSRRALLFSRCTGYPYLSVPPVVVPLGAGRYRVVGPDDTVLGEDDAAGAVAVTVAALPADCGPAVPGTAEDFH</sequence>
<dbReference type="InterPro" id="IPR045682">
    <property type="entry name" value="DUF6193"/>
</dbReference>
<dbReference type="Pfam" id="PF19692">
    <property type="entry name" value="DUF6193"/>
    <property type="match status" value="1"/>
</dbReference>
<organism evidence="1 2">
    <name type="scientific">Allokutzneria multivorans</name>
    <dbReference type="NCBI Taxonomy" id="1142134"/>
    <lineage>
        <taxon>Bacteria</taxon>
        <taxon>Bacillati</taxon>
        <taxon>Actinomycetota</taxon>
        <taxon>Actinomycetes</taxon>
        <taxon>Pseudonocardiales</taxon>
        <taxon>Pseudonocardiaceae</taxon>
        <taxon>Allokutzneria</taxon>
    </lineage>
</organism>
<comment type="caution">
    <text evidence="1">The sequence shown here is derived from an EMBL/GenBank/DDBJ whole genome shotgun (WGS) entry which is preliminary data.</text>
</comment>
<evidence type="ECO:0000313" key="1">
    <source>
        <dbReference type="EMBL" id="GAA4019619.1"/>
    </source>
</evidence>
<dbReference type="EMBL" id="BAABAL010000018">
    <property type="protein sequence ID" value="GAA4019619.1"/>
    <property type="molecule type" value="Genomic_DNA"/>
</dbReference>
<dbReference type="Proteomes" id="UP001501747">
    <property type="component" value="Unassembled WGS sequence"/>
</dbReference>
<dbReference type="RefSeq" id="WP_344878990.1">
    <property type="nucleotide sequence ID" value="NZ_BAABAL010000018.1"/>
</dbReference>
<keyword evidence="2" id="KW-1185">Reference proteome</keyword>
<reference evidence="2" key="1">
    <citation type="journal article" date="2019" name="Int. J. Syst. Evol. Microbiol.">
        <title>The Global Catalogue of Microorganisms (GCM) 10K type strain sequencing project: providing services to taxonomists for standard genome sequencing and annotation.</title>
        <authorList>
            <consortium name="The Broad Institute Genomics Platform"/>
            <consortium name="The Broad Institute Genome Sequencing Center for Infectious Disease"/>
            <person name="Wu L."/>
            <person name="Ma J."/>
        </authorList>
    </citation>
    <scope>NUCLEOTIDE SEQUENCE [LARGE SCALE GENOMIC DNA]</scope>
    <source>
        <strain evidence="2">JCM 17342</strain>
    </source>
</reference>
<accession>A0ABP7T1A8</accession>
<protein>
    <submittedName>
        <fullName evidence="1">Uncharacterized protein</fullName>
    </submittedName>
</protein>
<gene>
    <name evidence="1" type="ORF">GCM10022247_49160</name>
</gene>
<name>A0ABP7T1A8_9PSEU</name>
<proteinExistence type="predicted"/>